<dbReference type="EMBL" id="QGNW01000259">
    <property type="protein sequence ID" value="RVW80933.1"/>
    <property type="molecule type" value="Genomic_DNA"/>
</dbReference>
<comment type="caution">
    <text evidence="1">The sequence shown here is derived from an EMBL/GenBank/DDBJ whole genome shotgun (WGS) entry which is preliminary data.</text>
</comment>
<sequence>MSIGWNCCIHFFILACQPGFRTYITYIDCLGRRLGPRLLGRADDSGQRLVRDFYKILNQVNTEELPDGLKLPDTFSQLVSEMKNKQYDAKTFAFMLRAMVRFILPQHILYFVYLLDEVCPES</sequence>
<dbReference type="Proteomes" id="UP000288805">
    <property type="component" value="Unassembled WGS sequence"/>
</dbReference>
<organism evidence="1 2">
    <name type="scientific">Vitis vinifera</name>
    <name type="common">Grape</name>
    <dbReference type="NCBI Taxonomy" id="29760"/>
    <lineage>
        <taxon>Eukaryota</taxon>
        <taxon>Viridiplantae</taxon>
        <taxon>Streptophyta</taxon>
        <taxon>Embryophyta</taxon>
        <taxon>Tracheophyta</taxon>
        <taxon>Spermatophyta</taxon>
        <taxon>Magnoliopsida</taxon>
        <taxon>eudicotyledons</taxon>
        <taxon>Gunneridae</taxon>
        <taxon>Pentapetalae</taxon>
        <taxon>rosids</taxon>
        <taxon>Vitales</taxon>
        <taxon>Vitaceae</taxon>
        <taxon>Viteae</taxon>
        <taxon>Vitis</taxon>
    </lineage>
</organism>
<dbReference type="GO" id="GO:0016740">
    <property type="term" value="F:transferase activity"/>
    <property type="evidence" value="ECO:0007669"/>
    <property type="project" value="UniProtKB-KW"/>
</dbReference>
<proteinExistence type="predicted"/>
<evidence type="ECO:0000313" key="1">
    <source>
        <dbReference type="EMBL" id="RVW80933.1"/>
    </source>
</evidence>
<keyword evidence="1" id="KW-0808">Transferase</keyword>
<gene>
    <name evidence="1" type="primary">GAUT13_0</name>
    <name evidence="1" type="ORF">CK203_037336</name>
</gene>
<accession>A0A438H973</accession>
<name>A0A438H973_VITVI</name>
<evidence type="ECO:0000313" key="2">
    <source>
        <dbReference type="Proteomes" id="UP000288805"/>
    </source>
</evidence>
<reference evidence="1 2" key="1">
    <citation type="journal article" date="2018" name="PLoS Genet.">
        <title>Population sequencing reveals clonal diversity and ancestral inbreeding in the grapevine cultivar Chardonnay.</title>
        <authorList>
            <person name="Roach M.J."/>
            <person name="Johnson D.L."/>
            <person name="Bohlmann J."/>
            <person name="van Vuuren H.J."/>
            <person name="Jones S.J."/>
            <person name="Pretorius I.S."/>
            <person name="Schmidt S.A."/>
            <person name="Borneman A.R."/>
        </authorList>
    </citation>
    <scope>NUCLEOTIDE SEQUENCE [LARGE SCALE GENOMIC DNA]</scope>
    <source>
        <strain evidence="2">cv. Chardonnay</strain>
        <tissue evidence="1">Leaf</tissue>
    </source>
</reference>
<dbReference type="AlphaFoldDB" id="A0A438H973"/>
<protein>
    <submittedName>
        <fullName evidence="1">Putative galacturonosyltransferase 13</fullName>
    </submittedName>
</protein>